<organism evidence="1 2">
    <name type="scientific">Paraclostridium bifermentans</name>
    <name type="common">Clostridium bifermentans</name>
    <dbReference type="NCBI Taxonomy" id="1490"/>
    <lineage>
        <taxon>Bacteria</taxon>
        <taxon>Bacillati</taxon>
        <taxon>Bacillota</taxon>
        <taxon>Clostridia</taxon>
        <taxon>Peptostreptococcales</taxon>
        <taxon>Peptostreptococcaceae</taxon>
        <taxon>Paraclostridium</taxon>
    </lineage>
</organism>
<accession>A0A5P3XKE6</accession>
<evidence type="ECO:0008006" key="3">
    <source>
        <dbReference type="Google" id="ProtNLM"/>
    </source>
</evidence>
<dbReference type="Proteomes" id="UP000326961">
    <property type="component" value="Plasmid pPbmMP"/>
</dbReference>
<keyword evidence="1" id="KW-0614">Plasmid</keyword>
<evidence type="ECO:0000313" key="2">
    <source>
        <dbReference type="Proteomes" id="UP000326961"/>
    </source>
</evidence>
<proteinExistence type="predicted"/>
<dbReference type="AlphaFoldDB" id="A0A5P3XKE6"/>
<evidence type="ECO:0000313" key="1">
    <source>
        <dbReference type="EMBL" id="QEZ70837.1"/>
    </source>
</evidence>
<reference evidence="1 2" key="1">
    <citation type="submission" date="2018-09" db="EMBL/GenBank/DDBJ databases">
        <title>A clostridial neurotoxin that targets Anopheles mosquitoes.</title>
        <authorList>
            <person name="Contreras E."/>
            <person name="Masuyer G."/>
            <person name="Qureshi N."/>
            <person name="Chawla S."/>
            <person name="Lim H.L."/>
            <person name="Chen J."/>
            <person name="Stenmark P."/>
            <person name="Gill S."/>
        </authorList>
    </citation>
    <scope>NUCLEOTIDE SEQUENCE [LARGE SCALE GENOMIC DNA]</scope>
    <source>
        <strain evidence="1 2">Cbm</strain>
        <plasmid evidence="2">ppbmmp</plasmid>
    </source>
</reference>
<dbReference type="RefSeq" id="WP_150887742.1">
    <property type="nucleotide sequence ID" value="NZ_CM017269.1"/>
</dbReference>
<dbReference type="Gene3D" id="2.10.260.10">
    <property type="match status" value="1"/>
</dbReference>
<name>A0A5P3XKE6_PARBF</name>
<dbReference type="EMBL" id="CP032455">
    <property type="protein sequence ID" value="QEZ70837.1"/>
    <property type="molecule type" value="Genomic_DNA"/>
</dbReference>
<gene>
    <name evidence="1" type="ORF">D4A35_18045</name>
</gene>
<sequence length="147" mass="17083">MESRIAKVSFNKSGGTAKGKAITNRITIPTKWIKEMDITEEDRNVELKFEDGKIIIKKVVMEMNITNKEIRESAKVVSYRYNQDLPTTAIILDENKILVMDYIKHEEYLYNNNTSKLIGVVENYEFEGKKNMTIKDAEEKINKMIID</sequence>
<protein>
    <recommendedName>
        <fullName evidence="3">AbrB/MazE/SpoVT family DNA-binding domain-containing protein</fullName>
    </recommendedName>
</protein>
<geneLocation type="plasmid" evidence="2">
    <name>ppbmmp</name>
</geneLocation>